<dbReference type="InterPro" id="IPR050469">
    <property type="entry name" value="Diguanylate_Cyclase"/>
</dbReference>
<dbReference type="OrthoDB" id="9759607at2"/>
<dbReference type="CDD" id="cd01949">
    <property type="entry name" value="GGDEF"/>
    <property type="match status" value="1"/>
</dbReference>
<dbReference type="NCBIfam" id="TIGR00254">
    <property type="entry name" value="GGDEF"/>
    <property type="match status" value="1"/>
</dbReference>
<dbReference type="EC" id="2.7.7.65" evidence="2"/>
<gene>
    <name evidence="6" type="ORF">E4T21_16600</name>
</gene>
<name>A0A5C1NI43_9GAMM</name>
<feature type="region of interest" description="Disordered" evidence="3">
    <location>
        <begin position="346"/>
        <end position="379"/>
    </location>
</feature>
<evidence type="ECO:0000256" key="2">
    <source>
        <dbReference type="ARBA" id="ARBA00012528"/>
    </source>
</evidence>
<evidence type="ECO:0000259" key="5">
    <source>
        <dbReference type="PROSITE" id="PS50887"/>
    </source>
</evidence>
<keyword evidence="4" id="KW-1133">Transmembrane helix</keyword>
<feature type="domain" description="GGDEF" evidence="5">
    <location>
        <begin position="220"/>
        <end position="352"/>
    </location>
</feature>
<feature type="compositionally biased region" description="Basic and acidic residues" evidence="3">
    <location>
        <begin position="346"/>
        <end position="356"/>
    </location>
</feature>
<dbReference type="EMBL" id="CP038437">
    <property type="protein sequence ID" value="QEM82986.1"/>
    <property type="molecule type" value="Genomic_DNA"/>
</dbReference>
<dbReference type="SMART" id="SM00267">
    <property type="entry name" value="GGDEF"/>
    <property type="match status" value="1"/>
</dbReference>
<proteinExistence type="predicted"/>
<evidence type="ECO:0000256" key="4">
    <source>
        <dbReference type="SAM" id="Phobius"/>
    </source>
</evidence>
<dbReference type="RefSeq" id="WP_149286108.1">
    <property type="nucleotide sequence ID" value="NZ_CP038437.2"/>
</dbReference>
<dbReference type="FunFam" id="3.30.70.270:FF:000001">
    <property type="entry name" value="Diguanylate cyclase domain protein"/>
    <property type="match status" value="1"/>
</dbReference>
<dbReference type="Proteomes" id="UP000324285">
    <property type="component" value="Chromosome"/>
</dbReference>
<dbReference type="PANTHER" id="PTHR45138:SF24">
    <property type="entry name" value="DIGUANYLATE CYCLASE DGCC-RELATED"/>
    <property type="match status" value="1"/>
</dbReference>
<reference evidence="6" key="1">
    <citation type="submission" date="2021-02" db="EMBL/GenBank/DDBJ databases">
        <title>Strain Y2R2, a novel species of the genus Halomonas.</title>
        <authorList>
            <person name="Huang H."/>
        </authorList>
    </citation>
    <scope>NUCLEOTIDE SEQUENCE</scope>
    <source>
        <strain evidence="6">Y2R2</strain>
    </source>
</reference>
<keyword evidence="7" id="KW-1185">Reference proteome</keyword>
<dbReference type="KEGG" id="hbh:E4T21_16600"/>
<evidence type="ECO:0000313" key="6">
    <source>
        <dbReference type="EMBL" id="QEM82986.1"/>
    </source>
</evidence>
<protein>
    <recommendedName>
        <fullName evidence="2">diguanylate cyclase</fullName>
        <ecNumber evidence="2">2.7.7.65</ecNumber>
    </recommendedName>
</protein>
<dbReference type="AlphaFoldDB" id="A0A5C1NI43"/>
<organism evidence="6 7">
    <name type="scientific">Halomonas binhaiensis</name>
    <dbReference type="NCBI Taxonomy" id="2562282"/>
    <lineage>
        <taxon>Bacteria</taxon>
        <taxon>Pseudomonadati</taxon>
        <taxon>Pseudomonadota</taxon>
        <taxon>Gammaproteobacteria</taxon>
        <taxon>Oceanospirillales</taxon>
        <taxon>Halomonadaceae</taxon>
        <taxon>Halomonas</taxon>
    </lineage>
</organism>
<dbReference type="InterPro" id="IPR029787">
    <property type="entry name" value="Nucleotide_cyclase"/>
</dbReference>
<sequence>MPPFSVPELNVVLAQEYRKSVLVQWTAVLGALAHLSFIPLFWVYGHPYLALLNVLSVSMWCASLVANYKGAHRLAIYLIATEAYGHAAIVTIVLGNMPGFHYYLLPLACLAALSPAITRWKSALLGMLGMLLFILLERLPDGFTPVEDAPGLPPAMATINLTAALAGMVCFVIIISYLIEKQERSLTKIATRDALTGLFNRRFATDYLRQLMEQQRRSPSPCCLALIDVDHFKLINDEYGHRVGDKCLVQIADMLTTHFRRSDTLCRWGGEEFLLIFPGAGQREMLPVIESFRERLRTQPLRHQGEQIIVTISVGLTNVTPGTAPDALVNQADSLLYQAKAEGRDRIVSGSVKDEPPQNVRPRPPGNPESSSDQPEPAN</sequence>
<dbReference type="Pfam" id="PF00990">
    <property type="entry name" value="GGDEF"/>
    <property type="match status" value="1"/>
</dbReference>
<feature type="transmembrane region" description="Helical" evidence="4">
    <location>
        <begin position="21"/>
        <end position="42"/>
    </location>
</feature>
<dbReference type="Gene3D" id="3.30.70.270">
    <property type="match status" value="1"/>
</dbReference>
<feature type="transmembrane region" description="Helical" evidence="4">
    <location>
        <begin position="48"/>
        <end position="67"/>
    </location>
</feature>
<dbReference type="GO" id="GO:1902201">
    <property type="term" value="P:negative regulation of bacterial-type flagellum-dependent cell motility"/>
    <property type="evidence" value="ECO:0007669"/>
    <property type="project" value="TreeGrafter"/>
</dbReference>
<feature type="transmembrane region" description="Helical" evidence="4">
    <location>
        <begin position="122"/>
        <end position="139"/>
    </location>
</feature>
<dbReference type="GO" id="GO:0043709">
    <property type="term" value="P:cell adhesion involved in single-species biofilm formation"/>
    <property type="evidence" value="ECO:0007669"/>
    <property type="project" value="TreeGrafter"/>
</dbReference>
<dbReference type="PROSITE" id="PS50887">
    <property type="entry name" value="GGDEF"/>
    <property type="match status" value="1"/>
</dbReference>
<keyword evidence="4" id="KW-0812">Transmembrane</keyword>
<feature type="compositionally biased region" description="Polar residues" evidence="3">
    <location>
        <begin position="368"/>
        <end position="379"/>
    </location>
</feature>
<dbReference type="InterPro" id="IPR043128">
    <property type="entry name" value="Rev_trsase/Diguanyl_cyclase"/>
</dbReference>
<feature type="transmembrane region" description="Helical" evidence="4">
    <location>
        <begin position="159"/>
        <end position="179"/>
    </location>
</feature>
<dbReference type="InterPro" id="IPR000160">
    <property type="entry name" value="GGDEF_dom"/>
</dbReference>
<evidence type="ECO:0000256" key="1">
    <source>
        <dbReference type="ARBA" id="ARBA00001946"/>
    </source>
</evidence>
<accession>A0A5C1NI43</accession>
<dbReference type="SUPFAM" id="SSF55073">
    <property type="entry name" value="Nucleotide cyclase"/>
    <property type="match status" value="1"/>
</dbReference>
<dbReference type="GO" id="GO:0052621">
    <property type="term" value="F:diguanylate cyclase activity"/>
    <property type="evidence" value="ECO:0007669"/>
    <property type="project" value="UniProtKB-EC"/>
</dbReference>
<comment type="cofactor">
    <cofactor evidence="1">
        <name>Mg(2+)</name>
        <dbReference type="ChEBI" id="CHEBI:18420"/>
    </cofactor>
</comment>
<dbReference type="PANTHER" id="PTHR45138">
    <property type="entry name" value="REGULATORY COMPONENTS OF SENSORY TRANSDUCTION SYSTEM"/>
    <property type="match status" value="1"/>
</dbReference>
<evidence type="ECO:0000313" key="7">
    <source>
        <dbReference type="Proteomes" id="UP000324285"/>
    </source>
</evidence>
<evidence type="ECO:0000256" key="3">
    <source>
        <dbReference type="SAM" id="MobiDB-lite"/>
    </source>
</evidence>
<dbReference type="GO" id="GO:0005886">
    <property type="term" value="C:plasma membrane"/>
    <property type="evidence" value="ECO:0007669"/>
    <property type="project" value="TreeGrafter"/>
</dbReference>
<feature type="transmembrane region" description="Helical" evidence="4">
    <location>
        <begin position="74"/>
        <end position="94"/>
    </location>
</feature>
<keyword evidence="4" id="KW-0472">Membrane</keyword>